<dbReference type="Proteomes" id="UP000092461">
    <property type="component" value="Unassembled WGS sequence"/>
</dbReference>
<dbReference type="EnsemblMetazoa" id="LLOJ007226-RA">
    <property type="protein sequence ID" value="LLOJ007226-PA"/>
    <property type="gene ID" value="LLOJ007226"/>
</dbReference>
<dbReference type="VEuPathDB" id="VectorBase:LLOJ007226"/>
<dbReference type="PANTHER" id="PTHR11012:SF56">
    <property type="entry name" value="CHK KINASE-LIKE DOMAIN-CONTAINING PROTEIN-RELATED"/>
    <property type="match status" value="1"/>
</dbReference>
<organism evidence="1 2">
    <name type="scientific">Lutzomyia longipalpis</name>
    <name type="common">Sand fly</name>
    <dbReference type="NCBI Taxonomy" id="7200"/>
    <lineage>
        <taxon>Eukaryota</taxon>
        <taxon>Metazoa</taxon>
        <taxon>Ecdysozoa</taxon>
        <taxon>Arthropoda</taxon>
        <taxon>Hexapoda</taxon>
        <taxon>Insecta</taxon>
        <taxon>Pterygota</taxon>
        <taxon>Neoptera</taxon>
        <taxon>Endopterygota</taxon>
        <taxon>Diptera</taxon>
        <taxon>Nematocera</taxon>
        <taxon>Psychodoidea</taxon>
        <taxon>Psychodidae</taxon>
        <taxon>Lutzomyia</taxon>
        <taxon>Lutzomyia</taxon>
    </lineage>
</organism>
<protein>
    <recommendedName>
        <fullName evidence="3">CHK kinase-like domain-containing protein</fullName>
    </recommendedName>
</protein>
<dbReference type="EMBL" id="AJWK01023998">
    <property type="status" value="NOT_ANNOTATED_CDS"/>
    <property type="molecule type" value="Genomic_DNA"/>
</dbReference>
<reference evidence="1" key="1">
    <citation type="submission" date="2020-05" db="UniProtKB">
        <authorList>
            <consortium name="EnsemblMetazoa"/>
        </authorList>
    </citation>
    <scope>IDENTIFICATION</scope>
    <source>
        <strain evidence="1">Jacobina</strain>
    </source>
</reference>
<proteinExistence type="predicted"/>
<evidence type="ECO:0000313" key="2">
    <source>
        <dbReference type="Proteomes" id="UP000092461"/>
    </source>
</evidence>
<dbReference type="PANTHER" id="PTHR11012">
    <property type="entry name" value="PROTEIN KINASE-LIKE DOMAIN-CONTAINING"/>
    <property type="match status" value="1"/>
</dbReference>
<dbReference type="AlphaFoldDB" id="A0A1B0CQS7"/>
<dbReference type="Pfam" id="PF02958">
    <property type="entry name" value="EcKL"/>
    <property type="match status" value="1"/>
</dbReference>
<dbReference type="InterPro" id="IPR004119">
    <property type="entry name" value="EcKL"/>
</dbReference>
<keyword evidence="2" id="KW-1185">Reference proteome</keyword>
<name>A0A1B0CQS7_LUTLO</name>
<evidence type="ECO:0000313" key="1">
    <source>
        <dbReference type="EnsemblMetazoa" id="LLOJ007226-PA"/>
    </source>
</evidence>
<accession>A0A1B0CQS7</accession>
<sequence length="146" mass="16804">MQDESILTETMFLDFQMSHWGSPGVDLIPIFYAMGNAECRKRRGEILFAYHEALEGYMKRLGCLTKCPSLLELNGDLLKMGAVEVVWGITFLPFFYPFFANLDMSAVEDPTPEAMNKIRKIMYSDKDVNEALREILLNLLYRGVLY</sequence>
<evidence type="ECO:0008006" key="3">
    <source>
        <dbReference type="Google" id="ProtNLM"/>
    </source>
</evidence>
<dbReference type="VEuPathDB" id="VectorBase:LLONM1_008840"/>